<name>A0ABC9TXF5_CLOSY</name>
<dbReference type="AlphaFoldDB" id="A0ABC9TXF5"/>
<evidence type="ECO:0000313" key="3">
    <source>
        <dbReference type="Proteomes" id="UP000016491"/>
    </source>
</evidence>
<keyword evidence="1" id="KW-0472">Membrane</keyword>
<reference evidence="2 3" key="1">
    <citation type="submission" date="2013-07" db="EMBL/GenBank/DDBJ databases">
        <authorList>
            <person name="Weinstock G."/>
            <person name="Sodergren E."/>
            <person name="Wylie T."/>
            <person name="Fulton L."/>
            <person name="Fulton R."/>
            <person name="Fronick C."/>
            <person name="O'Laughlin M."/>
            <person name="Godfrey J."/>
            <person name="Miner T."/>
            <person name="Herter B."/>
            <person name="Appelbaum E."/>
            <person name="Cordes M."/>
            <person name="Lek S."/>
            <person name="Wollam A."/>
            <person name="Pepin K.H."/>
            <person name="Palsikar V.B."/>
            <person name="Mitreva M."/>
            <person name="Wilson R.K."/>
        </authorList>
    </citation>
    <scope>NUCLEOTIDE SEQUENCE [LARGE SCALE GENOMIC DNA]</scope>
    <source>
        <strain evidence="2 3">ATCC 14940</strain>
    </source>
</reference>
<dbReference type="EMBL" id="AWSU01000193">
    <property type="protein sequence ID" value="ERI76658.1"/>
    <property type="molecule type" value="Genomic_DNA"/>
</dbReference>
<keyword evidence="1" id="KW-1133">Transmembrane helix</keyword>
<gene>
    <name evidence="2" type="ORF">CLOSYM_02495</name>
</gene>
<accession>A0ABC9TXF5</accession>
<feature type="transmembrane region" description="Helical" evidence="1">
    <location>
        <begin position="76"/>
        <end position="100"/>
    </location>
</feature>
<feature type="non-terminal residue" evidence="2">
    <location>
        <position position="1"/>
    </location>
</feature>
<dbReference type="Proteomes" id="UP000016491">
    <property type="component" value="Unassembled WGS sequence"/>
</dbReference>
<comment type="caution">
    <text evidence="2">The sequence shown here is derived from an EMBL/GenBank/DDBJ whole genome shotgun (WGS) entry which is preliminary data.</text>
</comment>
<sequence>VLKPYTYILGGGTGMNKKIHISDLCTELEEELYEELEITNMTDLHPSKSNIEKLVSEKIRKQGKTPKRRRFKALKVFLAAAVICLFATTAFAAAGGLTYFKSIFGDSTEHVKSEITAPMVSAEDASQRFSLEGMLTDGYTIDLILSLEDISGKGLPSYCYDETKQLFDVSLERKPDTGDEFSFSINYTMLPEFRTENKVVYHLTASSLDACYGADLKISFRAENSELDFTVPVDGSTASRRYTVNDTWDGNYTLETVQISPLGVLLIGREAQASGGLPTPVVSVKFKDGTIEEMMSELSFDTDGDGGTVIGGGGVVISNDPLSGPLVISTYGMRNPEGKVVTKGEFSRFINLEDVMSILVNGKEYTSLSELPVGRYRSLSPVSGTF</sequence>
<evidence type="ECO:0000313" key="2">
    <source>
        <dbReference type="EMBL" id="ERI76658.1"/>
    </source>
</evidence>
<evidence type="ECO:0000256" key="1">
    <source>
        <dbReference type="SAM" id="Phobius"/>
    </source>
</evidence>
<keyword evidence="1" id="KW-0812">Transmembrane</keyword>
<protein>
    <recommendedName>
        <fullName evidence="4">DUF4179 domain-containing protein</fullName>
    </recommendedName>
</protein>
<evidence type="ECO:0008006" key="4">
    <source>
        <dbReference type="Google" id="ProtNLM"/>
    </source>
</evidence>
<proteinExistence type="predicted"/>
<organism evidence="2 3">
    <name type="scientific">[Clostridium] symbiosum ATCC 14940</name>
    <dbReference type="NCBI Taxonomy" id="411472"/>
    <lineage>
        <taxon>Bacteria</taxon>
        <taxon>Bacillati</taxon>
        <taxon>Bacillota</taxon>
        <taxon>Clostridia</taxon>
        <taxon>Lachnospirales</taxon>
        <taxon>Lachnospiraceae</taxon>
        <taxon>Otoolea</taxon>
    </lineage>
</organism>